<accession>A0ABQ5TG29</accession>
<organism evidence="4 5">
    <name type="scientific">Oceanobacillus kimchii</name>
    <dbReference type="NCBI Taxonomy" id="746691"/>
    <lineage>
        <taxon>Bacteria</taxon>
        <taxon>Bacillati</taxon>
        <taxon>Bacillota</taxon>
        <taxon>Bacilli</taxon>
        <taxon>Bacillales</taxon>
        <taxon>Bacillaceae</taxon>
        <taxon>Oceanobacillus</taxon>
    </lineage>
</organism>
<dbReference type="RefSeq" id="WP_317957613.1">
    <property type="nucleotide sequence ID" value="NZ_BSKO01000001.1"/>
</dbReference>
<dbReference type="PANTHER" id="PTHR10509:SF14">
    <property type="entry name" value="CAFFEOYL-COA O-METHYLTRANSFERASE 3-RELATED"/>
    <property type="match status" value="1"/>
</dbReference>
<gene>
    <name evidence="4" type="ORF">MACH08_03270</name>
</gene>
<sequence>MKNHSLWNNVDEYFEEKLLPEDKILNQILENNQAAGLPQIDVAPLQGKLLYLLTKMKSARQVLEIGTLGGYSSIWFAKGVTQNGKVVTLEANQTHAEIARKNIENAGFKQTVQVLVGNAIDTLPTLENAGESFDVIFIDADKQNNPKYLEWALRLANEGALLIADNVVRNGEVIDQKSEDERIQGLREFMNMLENEERIESTAIQTVSSKGYDGFVIGIVK</sequence>
<name>A0ABQ5TG29_9BACI</name>
<keyword evidence="5" id="KW-1185">Reference proteome</keyword>
<evidence type="ECO:0000313" key="4">
    <source>
        <dbReference type="EMBL" id="GLO64543.1"/>
    </source>
</evidence>
<evidence type="ECO:0000313" key="5">
    <source>
        <dbReference type="Proteomes" id="UP001275436"/>
    </source>
</evidence>
<dbReference type="Gene3D" id="3.40.50.150">
    <property type="entry name" value="Vaccinia Virus protein VP39"/>
    <property type="match status" value="1"/>
</dbReference>
<dbReference type="PANTHER" id="PTHR10509">
    <property type="entry name" value="O-METHYLTRANSFERASE-RELATED"/>
    <property type="match status" value="1"/>
</dbReference>
<dbReference type="Pfam" id="PF01596">
    <property type="entry name" value="Methyltransf_3"/>
    <property type="match status" value="1"/>
</dbReference>
<evidence type="ECO:0000256" key="3">
    <source>
        <dbReference type="ARBA" id="ARBA00022691"/>
    </source>
</evidence>
<dbReference type="Proteomes" id="UP001275436">
    <property type="component" value="Unassembled WGS sequence"/>
</dbReference>
<evidence type="ECO:0000256" key="2">
    <source>
        <dbReference type="ARBA" id="ARBA00022679"/>
    </source>
</evidence>
<dbReference type="InterPro" id="IPR050362">
    <property type="entry name" value="Cation-dep_OMT"/>
</dbReference>
<keyword evidence="1" id="KW-0489">Methyltransferase</keyword>
<dbReference type="SUPFAM" id="SSF53335">
    <property type="entry name" value="S-adenosyl-L-methionine-dependent methyltransferases"/>
    <property type="match status" value="1"/>
</dbReference>
<evidence type="ECO:0000256" key="1">
    <source>
        <dbReference type="ARBA" id="ARBA00022603"/>
    </source>
</evidence>
<dbReference type="PROSITE" id="PS51682">
    <property type="entry name" value="SAM_OMT_I"/>
    <property type="match status" value="1"/>
</dbReference>
<proteinExistence type="predicted"/>
<dbReference type="CDD" id="cd02440">
    <property type="entry name" value="AdoMet_MTases"/>
    <property type="match status" value="1"/>
</dbReference>
<dbReference type="InterPro" id="IPR002935">
    <property type="entry name" value="SAM_O-MeTrfase"/>
</dbReference>
<comment type="caution">
    <text evidence="4">The sequence shown here is derived from an EMBL/GenBank/DDBJ whole genome shotgun (WGS) entry which is preliminary data.</text>
</comment>
<protein>
    <submittedName>
        <fullName evidence="4">O-methyltransferase</fullName>
    </submittedName>
</protein>
<keyword evidence="3" id="KW-0949">S-adenosyl-L-methionine</keyword>
<reference evidence="4 5" key="1">
    <citation type="submission" date="2023-02" db="EMBL/GenBank/DDBJ databases">
        <title>Oceanobacillus kimchii IFOP_LL358 isolated form Alexandrium catenella lab strain.</title>
        <authorList>
            <person name="Gajardo G."/>
            <person name="Ueki S."/>
            <person name="Maruyama F."/>
        </authorList>
    </citation>
    <scope>NUCLEOTIDE SEQUENCE [LARGE SCALE GENOMIC DNA]</scope>
    <source>
        <strain evidence="4 5">IFOP_LL358</strain>
    </source>
</reference>
<dbReference type="EMBL" id="BSKO01000001">
    <property type="protein sequence ID" value="GLO64543.1"/>
    <property type="molecule type" value="Genomic_DNA"/>
</dbReference>
<dbReference type="InterPro" id="IPR029063">
    <property type="entry name" value="SAM-dependent_MTases_sf"/>
</dbReference>
<keyword evidence="2" id="KW-0808">Transferase</keyword>